<keyword evidence="2" id="KW-1185">Reference proteome</keyword>
<organism evidence="1 2">
    <name type="scientific">Linnemannia gamsii</name>
    <dbReference type="NCBI Taxonomy" id="64522"/>
    <lineage>
        <taxon>Eukaryota</taxon>
        <taxon>Fungi</taxon>
        <taxon>Fungi incertae sedis</taxon>
        <taxon>Mucoromycota</taxon>
        <taxon>Mortierellomycotina</taxon>
        <taxon>Mortierellomycetes</taxon>
        <taxon>Mortierellales</taxon>
        <taxon>Mortierellaceae</taxon>
        <taxon>Linnemannia</taxon>
    </lineage>
</organism>
<proteinExistence type="predicted"/>
<gene>
    <name evidence="1" type="ORF">BGZ97_012360</name>
</gene>
<reference evidence="1" key="1">
    <citation type="journal article" date="2020" name="Fungal Divers.">
        <title>Resolving the Mortierellaceae phylogeny through synthesis of multi-gene phylogenetics and phylogenomics.</title>
        <authorList>
            <person name="Vandepol N."/>
            <person name="Liber J."/>
            <person name="Desiro A."/>
            <person name="Na H."/>
            <person name="Kennedy M."/>
            <person name="Barry K."/>
            <person name="Grigoriev I.V."/>
            <person name="Miller A.N."/>
            <person name="O'Donnell K."/>
            <person name="Stajich J.E."/>
            <person name="Bonito G."/>
        </authorList>
    </citation>
    <scope>NUCLEOTIDE SEQUENCE</scope>
    <source>
        <strain evidence="1">NVP60</strain>
    </source>
</reference>
<name>A0A9P6RLV3_9FUNG</name>
<protein>
    <submittedName>
        <fullName evidence="1">Uncharacterized protein</fullName>
    </submittedName>
</protein>
<dbReference type="AlphaFoldDB" id="A0A9P6RLV3"/>
<comment type="caution">
    <text evidence="1">The sequence shown here is derived from an EMBL/GenBank/DDBJ whole genome shotgun (WGS) entry which is preliminary data.</text>
</comment>
<sequence>MASVTAGSRSGSNAIAKTDQQRAIAEVQAAMMIARMNPRDPIVAMDRILNACTRPSLADAAVYTYAKGGSNISGPSIRLAEAMAQAWGNLQFGIRELDQANGESTVQAYAWDVETNTRKEITFQVPHLHYTRKGSYKLEDPSEIYKLTANQAARRLRTCILTIIPGDVTEAAVTQCEKTMRIKADTSPEAMQKMVSAFESFSVTKEQIEKRIQRRLDAIQPAQVVSLKKIYASLRDGMSTPADWFEAAEAEATSQATTASRTDAVKAKAQAQREAARKKSETDQQDDALRQLEQDSQQQSFGATFAQVSDQLHKASDIDLLEAAIDLLDEVNNPAHREELSAIYRQRRAELEQS</sequence>
<dbReference type="OrthoDB" id="10344071at2759"/>
<dbReference type="EMBL" id="JAAAIN010000008">
    <property type="protein sequence ID" value="KAG0323201.1"/>
    <property type="molecule type" value="Genomic_DNA"/>
</dbReference>
<evidence type="ECO:0000313" key="2">
    <source>
        <dbReference type="Proteomes" id="UP000823405"/>
    </source>
</evidence>
<accession>A0A9P6RLV3</accession>
<evidence type="ECO:0000313" key="1">
    <source>
        <dbReference type="EMBL" id="KAG0323201.1"/>
    </source>
</evidence>
<dbReference type="Proteomes" id="UP000823405">
    <property type="component" value="Unassembled WGS sequence"/>
</dbReference>